<name>A0ABQ5PTH6_9BACT</name>
<reference evidence="2" key="1">
    <citation type="journal article" date="2023" name="Antonie Van Leeuwenhoek">
        <title>Mesoterricola silvestris gen. nov., sp. nov., Mesoterricola sediminis sp. nov., Geothrix oryzae sp. nov., Geothrix edaphica sp. nov., Geothrix rubra sp. nov., and Geothrix limicola sp. nov., six novel members of Acidobacteriota isolated from soils.</title>
        <authorList>
            <person name="Itoh H."/>
            <person name="Sugisawa Y."/>
            <person name="Mise K."/>
            <person name="Xu Z."/>
            <person name="Kuniyasu M."/>
            <person name="Ushijima N."/>
            <person name="Kawano K."/>
            <person name="Kobayashi E."/>
            <person name="Shiratori Y."/>
            <person name="Masuda Y."/>
            <person name="Senoo K."/>
        </authorList>
    </citation>
    <scope>NUCLEOTIDE SEQUENCE</scope>
    <source>
        <strain evidence="2">Red802</strain>
    </source>
</reference>
<comment type="caution">
    <text evidence="2">The sequence shown here is derived from an EMBL/GenBank/DDBJ whole genome shotgun (WGS) entry which is preliminary data.</text>
</comment>
<dbReference type="Proteomes" id="UP001165044">
    <property type="component" value="Unassembled WGS sequence"/>
</dbReference>
<feature type="region of interest" description="Disordered" evidence="1">
    <location>
        <begin position="1"/>
        <end position="25"/>
    </location>
</feature>
<organism evidence="2 3">
    <name type="scientific">Geothrix edaphica</name>
    <dbReference type="NCBI Taxonomy" id="2927976"/>
    <lineage>
        <taxon>Bacteria</taxon>
        <taxon>Pseudomonadati</taxon>
        <taxon>Acidobacteriota</taxon>
        <taxon>Holophagae</taxon>
        <taxon>Holophagales</taxon>
        <taxon>Holophagaceae</taxon>
        <taxon>Geothrix</taxon>
    </lineage>
</organism>
<evidence type="ECO:0000256" key="1">
    <source>
        <dbReference type="SAM" id="MobiDB-lite"/>
    </source>
</evidence>
<sequence length="197" mass="22240">MAITQPITPKKDLAPKAPNAAPDKRTPLLLVTKPGKKVEISYYLFEGSEDTKDNRLARIVATKAANRVLKYPNAEDILKDELQPGFVKLAWENGWTLVEVIKKTAEESAALKLIPRWKKAKAARTGLHDRAKARVVSLFNPKAPAGEMVDLLITQLTEQRDSLTRTLTKYEQELGRRDDGTLRFRLEEKVKPEKVKL</sequence>
<keyword evidence="3" id="KW-1185">Reference proteome</keyword>
<protein>
    <submittedName>
        <fullName evidence="2">Uncharacterized protein</fullName>
    </submittedName>
</protein>
<evidence type="ECO:0000313" key="2">
    <source>
        <dbReference type="EMBL" id="GLH65724.1"/>
    </source>
</evidence>
<dbReference type="RefSeq" id="WP_285605817.1">
    <property type="nucleotide sequence ID" value="NZ_BSDC01000001.1"/>
</dbReference>
<evidence type="ECO:0000313" key="3">
    <source>
        <dbReference type="Proteomes" id="UP001165044"/>
    </source>
</evidence>
<gene>
    <name evidence="2" type="ORF">GETHED_00880</name>
</gene>
<proteinExistence type="predicted"/>
<dbReference type="EMBL" id="BSDC01000001">
    <property type="protein sequence ID" value="GLH65724.1"/>
    <property type="molecule type" value="Genomic_DNA"/>
</dbReference>
<accession>A0ABQ5PTH6</accession>